<evidence type="ECO:0000313" key="3">
    <source>
        <dbReference type="Proteomes" id="UP000022910"/>
    </source>
</evidence>
<dbReference type="InterPro" id="IPR000477">
    <property type="entry name" value="RT_dom"/>
</dbReference>
<gene>
    <name evidence="2" type="ORF">RirG_136410</name>
</gene>
<feature type="domain" description="Reverse transcriptase" evidence="1">
    <location>
        <begin position="1"/>
        <end position="172"/>
    </location>
</feature>
<dbReference type="Pfam" id="PF00078">
    <property type="entry name" value="RVT_1"/>
    <property type="match status" value="1"/>
</dbReference>
<dbReference type="OrthoDB" id="2435398at2759"/>
<dbReference type="HOGENOM" id="CLU_002435_10_0_1"/>
<evidence type="ECO:0000259" key="1">
    <source>
        <dbReference type="PROSITE" id="PS50878"/>
    </source>
</evidence>
<organism evidence="2 3">
    <name type="scientific">Rhizophagus irregularis (strain DAOM 197198w)</name>
    <name type="common">Glomus intraradices</name>
    <dbReference type="NCBI Taxonomy" id="1432141"/>
    <lineage>
        <taxon>Eukaryota</taxon>
        <taxon>Fungi</taxon>
        <taxon>Fungi incertae sedis</taxon>
        <taxon>Mucoromycota</taxon>
        <taxon>Glomeromycotina</taxon>
        <taxon>Glomeromycetes</taxon>
        <taxon>Glomerales</taxon>
        <taxon>Glomeraceae</taxon>
        <taxon>Rhizophagus</taxon>
    </lineage>
</organism>
<dbReference type="EMBL" id="JEMT01022543">
    <property type="protein sequence ID" value="EXX65111.1"/>
    <property type="molecule type" value="Genomic_DNA"/>
</dbReference>
<dbReference type="Proteomes" id="UP000022910">
    <property type="component" value="Unassembled WGS sequence"/>
</dbReference>
<name>A0A015KYI8_RHIIW</name>
<protein>
    <recommendedName>
        <fullName evidence="1">Reverse transcriptase domain-containing protein</fullName>
    </recommendedName>
</protein>
<reference evidence="2 3" key="1">
    <citation type="submission" date="2014-02" db="EMBL/GenBank/DDBJ databases">
        <title>Single nucleus genome sequencing reveals high similarity among nuclei of an endomycorrhizal fungus.</title>
        <authorList>
            <person name="Lin K."/>
            <person name="Geurts R."/>
            <person name="Zhang Z."/>
            <person name="Limpens E."/>
            <person name="Saunders D.G."/>
            <person name="Mu D."/>
            <person name="Pang E."/>
            <person name="Cao H."/>
            <person name="Cha H."/>
            <person name="Lin T."/>
            <person name="Zhou Q."/>
            <person name="Shang Y."/>
            <person name="Li Y."/>
            <person name="Ivanov S."/>
            <person name="Sharma T."/>
            <person name="Velzen R.V."/>
            <person name="Ruijter N.D."/>
            <person name="Aanen D.K."/>
            <person name="Win J."/>
            <person name="Kamoun S."/>
            <person name="Bisseling T."/>
            <person name="Huang S."/>
        </authorList>
    </citation>
    <scope>NUCLEOTIDE SEQUENCE [LARGE SCALE GENOMIC DNA]</scope>
    <source>
        <strain evidence="3">DAOM197198w</strain>
    </source>
</reference>
<dbReference type="STRING" id="1432141.A0A015KYI8"/>
<accession>A0A015KYI8</accession>
<proteinExistence type="predicted"/>
<comment type="caution">
    <text evidence="2">The sequence shown here is derived from an EMBL/GenBank/DDBJ whole genome shotgun (WGS) entry which is preliminary data.</text>
</comment>
<dbReference type="PROSITE" id="PS50878">
    <property type="entry name" value="RT_POL"/>
    <property type="match status" value="1"/>
</dbReference>
<evidence type="ECO:0000313" key="2">
    <source>
        <dbReference type="EMBL" id="EXX65111.1"/>
    </source>
</evidence>
<keyword evidence="3" id="KW-1185">Reference proteome</keyword>
<sequence length="289" mass="33760">MLKLALQRIKIPEVLICLMINLFMNSKKSVIKEKGITKQYTSIIGIDQGEVISPLLWTIYYDPLLAEINSLKMGYEIEHCFKKEKLKINISSQSYIDDVTWITKNKAQLEQILKIANEFNIMNNIQTNYDKFEMITNKKLDKDIVEVNFGSSKRMVKPLTPKESVRILGVWINLDLRTNYVFNQCKDIIKRYNKTISFKQITDLQMKYIYNHVIIPRVDYKAQLLVWTNSQSEKLNSTCKHMFKRKASLPLTTPNSIIHLSLGYAIKDINTIQAQRQLSRLYNQVISKV</sequence>
<dbReference type="AlphaFoldDB" id="A0A015KYI8"/>